<dbReference type="Gene3D" id="2.60.120.200">
    <property type="match status" value="1"/>
</dbReference>
<proteinExistence type="predicted"/>
<evidence type="ECO:0000259" key="3">
    <source>
        <dbReference type="SMART" id="SM00210"/>
    </source>
</evidence>
<dbReference type="SMART" id="SM00210">
    <property type="entry name" value="TSPN"/>
    <property type="match status" value="1"/>
</dbReference>
<feature type="region of interest" description="Disordered" evidence="2">
    <location>
        <begin position="318"/>
        <end position="343"/>
    </location>
</feature>
<protein>
    <recommendedName>
        <fullName evidence="3">Thrombospondin-like N-terminal domain-containing protein</fullName>
    </recommendedName>
</protein>
<evidence type="ECO:0000256" key="1">
    <source>
        <dbReference type="ARBA" id="ARBA00022737"/>
    </source>
</evidence>
<feature type="domain" description="Thrombospondin-like N-terminal" evidence="3">
    <location>
        <begin position="89"/>
        <end position="261"/>
    </location>
</feature>
<reference evidence="4" key="1">
    <citation type="submission" date="2020-11" db="EMBL/GenBank/DDBJ databases">
        <authorList>
            <person name="Tran Van P."/>
        </authorList>
    </citation>
    <scope>NUCLEOTIDE SEQUENCE</scope>
</reference>
<dbReference type="Pfam" id="PF02210">
    <property type="entry name" value="Laminin_G_2"/>
    <property type="match status" value="1"/>
</dbReference>
<dbReference type="SUPFAM" id="SSF49899">
    <property type="entry name" value="Concanavalin A-like lectins/glucanases"/>
    <property type="match status" value="1"/>
</dbReference>
<dbReference type="AlphaFoldDB" id="A0A7R9FT67"/>
<dbReference type="InterPro" id="IPR048287">
    <property type="entry name" value="TSPN-like_N"/>
</dbReference>
<dbReference type="OrthoDB" id="6382558at2759"/>
<evidence type="ECO:0000313" key="5">
    <source>
        <dbReference type="Proteomes" id="UP000677054"/>
    </source>
</evidence>
<dbReference type="PANTHER" id="PTHR24637:SF421">
    <property type="entry name" value="CUTICLE COLLAGEN DPY-2"/>
    <property type="match status" value="1"/>
</dbReference>
<sequence length="449" mass="48158">MMKFSMGSEQGRKATRLGSTVAARGGSCYSRCSIRPDATWRKESLEAPESFHSSPRGGSSIDVLSEAGIQAEPLGVTPGEGICPERASSFDEAGEPVFDDKDVAYGIEQNAFRFARVPTQNVVFAVGFPKDFSILATVRAQKATDSTLLTIYNDAGDEHLAIRLEQKTFFYYRDAETSAKDAKNLEFQASLTDGKWHKLALSVKGNSVTMLLDCETQETLPLERNQSSRISNTGIILVGQDLLDVKHFQGSLQQLYVVPGPGAAYEQCSLYCPPCHLPMTVSSEDFRPLQPGEAVEGGSPVVVAPGVDNVTFVGSLFPPHADDEKISPTQPKPISTPQEGSGEFEFLGNTQYTYYSVQGPPGPRGYSGPPGPPGDPGGKGESGRDGISGTDGIPGPPGHVFMIPLSQGNEKGPDAHLESLRQMLAQHMVSLTVPVFLLASATPQKSFRE</sequence>
<dbReference type="EMBL" id="CAJPEV010007553">
    <property type="protein sequence ID" value="CAG0904815.1"/>
    <property type="molecule type" value="Genomic_DNA"/>
</dbReference>
<dbReference type="EMBL" id="LR907070">
    <property type="protein sequence ID" value="CAD7254034.1"/>
    <property type="molecule type" value="Genomic_DNA"/>
</dbReference>
<dbReference type="PANTHER" id="PTHR24637">
    <property type="entry name" value="COLLAGEN"/>
    <property type="match status" value="1"/>
</dbReference>
<name>A0A7R9FT67_9CRUS</name>
<accession>A0A7R9FT67</accession>
<gene>
    <name evidence="4" type="ORF">DSTB1V02_LOCUS13780</name>
</gene>
<feature type="region of interest" description="Disordered" evidence="2">
    <location>
        <begin position="357"/>
        <end position="396"/>
    </location>
</feature>
<feature type="compositionally biased region" description="Polar residues" evidence="2">
    <location>
        <begin position="327"/>
        <end position="339"/>
    </location>
</feature>
<keyword evidence="5" id="KW-1185">Reference proteome</keyword>
<evidence type="ECO:0000313" key="4">
    <source>
        <dbReference type="EMBL" id="CAD7254034.1"/>
    </source>
</evidence>
<organism evidence="4">
    <name type="scientific">Darwinula stevensoni</name>
    <dbReference type="NCBI Taxonomy" id="69355"/>
    <lineage>
        <taxon>Eukaryota</taxon>
        <taxon>Metazoa</taxon>
        <taxon>Ecdysozoa</taxon>
        <taxon>Arthropoda</taxon>
        <taxon>Crustacea</taxon>
        <taxon>Oligostraca</taxon>
        <taxon>Ostracoda</taxon>
        <taxon>Podocopa</taxon>
        <taxon>Podocopida</taxon>
        <taxon>Darwinulocopina</taxon>
        <taxon>Darwinuloidea</taxon>
        <taxon>Darwinulidae</taxon>
        <taxon>Darwinula</taxon>
    </lineage>
</organism>
<keyword evidence="1" id="KW-0677">Repeat</keyword>
<evidence type="ECO:0000256" key="2">
    <source>
        <dbReference type="SAM" id="MobiDB-lite"/>
    </source>
</evidence>
<dbReference type="InterPro" id="IPR001791">
    <property type="entry name" value="Laminin_G"/>
</dbReference>
<dbReference type="InterPro" id="IPR013320">
    <property type="entry name" value="ConA-like_dom_sf"/>
</dbReference>
<dbReference type="Proteomes" id="UP000677054">
    <property type="component" value="Unassembled WGS sequence"/>
</dbReference>